<protein>
    <submittedName>
        <fullName evidence="1">Uncharacterized protein</fullName>
    </submittedName>
</protein>
<evidence type="ECO:0000313" key="1">
    <source>
        <dbReference type="EMBL" id="GBP43139.1"/>
    </source>
</evidence>
<comment type="caution">
    <text evidence="1">The sequence shown here is derived from an EMBL/GenBank/DDBJ whole genome shotgun (WGS) entry which is preliminary data.</text>
</comment>
<organism evidence="1 2">
    <name type="scientific">Eumeta variegata</name>
    <name type="common">Bagworm moth</name>
    <name type="synonym">Eumeta japonica</name>
    <dbReference type="NCBI Taxonomy" id="151549"/>
    <lineage>
        <taxon>Eukaryota</taxon>
        <taxon>Metazoa</taxon>
        <taxon>Ecdysozoa</taxon>
        <taxon>Arthropoda</taxon>
        <taxon>Hexapoda</taxon>
        <taxon>Insecta</taxon>
        <taxon>Pterygota</taxon>
        <taxon>Neoptera</taxon>
        <taxon>Endopterygota</taxon>
        <taxon>Lepidoptera</taxon>
        <taxon>Glossata</taxon>
        <taxon>Ditrysia</taxon>
        <taxon>Tineoidea</taxon>
        <taxon>Psychidae</taxon>
        <taxon>Oiketicinae</taxon>
        <taxon>Eumeta</taxon>
    </lineage>
</organism>
<evidence type="ECO:0000313" key="2">
    <source>
        <dbReference type="Proteomes" id="UP000299102"/>
    </source>
</evidence>
<dbReference type="Proteomes" id="UP000299102">
    <property type="component" value="Unassembled WGS sequence"/>
</dbReference>
<dbReference type="AlphaFoldDB" id="A0A4C1VY09"/>
<keyword evidence="2" id="KW-1185">Reference proteome</keyword>
<name>A0A4C1VY09_EUMVA</name>
<accession>A0A4C1VY09</accession>
<reference evidence="1 2" key="1">
    <citation type="journal article" date="2019" name="Commun. Biol.">
        <title>The bagworm genome reveals a unique fibroin gene that provides high tensile strength.</title>
        <authorList>
            <person name="Kono N."/>
            <person name="Nakamura H."/>
            <person name="Ohtoshi R."/>
            <person name="Tomita M."/>
            <person name="Numata K."/>
            <person name="Arakawa K."/>
        </authorList>
    </citation>
    <scope>NUCLEOTIDE SEQUENCE [LARGE SCALE GENOMIC DNA]</scope>
</reference>
<dbReference type="EMBL" id="BGZK01000430">
    <property type="protein sequence ID" value="GBP43139.1"/>
    <property type="molecule type" value="Genomic_DNA"/>
</dbReference>
<proteinExistence type="predicted"/>
<dbReference type="OrthoDB" id="7429635at2759"/>
<sequence>MNQHTEKAVKKLKLINGALGLIIEYYTKTDLEIILAIIQACMLPLLYYKAVHYYQGTTRQTRAKLTKVQHNYRKEYPQKRYGKWWKSWYLRPKHLN</sequence>
<gene>
    <name evidence="1" type="ORF">EVAR_40579_1</name>
</gene>